<dbReference type="Proteomes" id="UP000676169">
    <property type="component" value="Chromosome"/>
</dbReference>
<gene>
    <name evidence="1" type="ORF">KBB96_18500</name>
</gene>
<dbReference type="Gene3D" id="2.40.10.120">
    <property type="match status" value="1"/>
</dbReference>
<dbReference type="KEGG" id="lamb:KBB96_18500"/>
<reference evidence="1" key="1">
    <citation type="submission" date="2021-04" db="EMBL/GenBank/DDBJ databases">
        <title>Luteolibacter sp. 32A isolated from the skin of an Anderson's salamander (Ambystoma andersonii).</title>
        <authorList>
            <person name="Spergser J."/>
            <person name="Busse H.-J."/>
        </authorList>
    </citation>
    <scope>NUCLEOTIDE SEQUENCE</scope>
    <source>
        <strain evidence="1">32A</strain>
    </source>
</reference>
<organism evidence="1 2">
    <name type="scientific">Luteolibacter ambystomatis</name>
    <dbReference type="NCBI Taxonomy" id="2824561"/>
    <lineage>
        <taxon>Bacteria</taxon>
        <taxon>Pseudomonadati</taxon>
        <taxon>Verrucomicrobiota</taxon>
        <taxon>Verrucomicrobiia</taxon>
        <taxon>Verrucomicrobiales</taxon>
        <taxon>Verrucomicrobiaceae</taxon>
        <taxon>Luteolibacter</taxon>
    </lineage>
</organism>
<sequence>MVESLLLAVTRVTTATSLGPLTNATGFFYEVRGRLFLVTNRHVVVDETSGHSPEHLEIELHIDPANVAAVTGYIIPLYLEGVPQWRETVDTVGIVDVVAIELERDKLPKQLLYQAFTPASLVKNLDQIEIGTAAMVAGFPLGFHDTFHHLPIARRAMIASSFGIRFQGNGYFLTDARMHRGTSGAPVVLRKPGRVSGRKSLPWWLLGIHASRLDVINRDLNEDERLNLNCAWYADVLPVLTAEPPVESPPVAATEPAPNP</sequence>
<evidence type="ECO:0000313" key="2">
    <source>
        <dbReference type="Proteomes" id="UP000676169"/>
    </source>
</evidence>
<proteinExistence type="predicted"/>
<evidence type="ECO:0000313" key="1">
    <source>
        <dbReference type="EMBL" id="QUE50837.1"/>
    </source>
</evidence>
<accession>A0A975IZ21</accession>
<name>A0A975IZ21_9BACT</name>
<dbReference type="SUPFAM" id="SSF50494">
    <property type="entry name" value="Trypsin-like serine proteases"/>
    <property type="match status" value="1"/>
</dbReference>
<dbReference type="AlphaFoldDB" id="A0A975IZ21"/>
<dbReference type="EMBL" id="CP073100">
    <property type="protein sequence ID" value="QUE50837.1"/>
    <property type="molecule type" value="Genomic_DNA"/>
</dbReference>
<dbReference type="Pfam" id="PF13365">
    <property type="entry name" value="Trypsin_2"/>
    <property type="match status" value="1"/>
</dbReference>
<dbReference type="InterPro" id="IPR009003">
    <property type="entry name" value="Peptidase_S1_PA"/>
</dbReference>
<protein>
    <submittedName>
        <fullName evidence="1">Trypsin-like peptidase domain-containing protein</fullName>
    </submittedName>
</protein>
<dbReference type="RefSeq" id="WP_211630976.1">
    <property type="nucleotide sequence ID" value="NZ_CP073100.1"/>
</dbReference>
<keyword evidence="2" id="KW-1185">Reference proteome</keyword>